<comment type="caution">
    <text evidence="5">The sequence shown here is derived from an EMBL/GenBank/DDBJ whole genome shotgun (WGS) entry which is preliminary data.</text>
</comment>
<accession>A0ABQ2LM25</accession>
<evidence type="ECO:0000259" key="4">
    <source>
        <dbReference type="Pfam" id="PF13439"/>
    </source>
</evidence>
<evidence type="ECO:0000256" key="3">
    <source>
        <dbReference type="SAM" id="MobiDB-lite"/>
    </source>
</evidence>
<dbReference type="PANTHER" id="PTHR12526">
    <property type="entry name" value="GLYCOSYLTRANSFERASE"/>
    <property type="match status" value="1"/>
</dbReference>
<dbReference type="Pfam" id="PF13439">
    <property type="entry name" value="Glyco_transf_4"/>
    <property type="match status" value="1"/>
</dbReference>
<dbReference type="Gene3D" id="3.40.50.2000">
    <property type="entry name" value="Glycogen Phosphorylase B"/>
    <property type="match status" value="3"/>
</dbReference>
<keyword evidence="6" id="KW-1185">Reference proteome</keyword>
<dbReference type="CDD" id="cd03801">
    <property type="entry name" value="GT4_PimA-like"/>
    <property type="match status" value="1"/>
</dbReference>
<name>A0ABQ2LM25_9MICC</name>
<proteinExistence type="predicted"/>
<keyword evidence="2 5" id="KW-0808">Transferase</keyword>
<protein>
    <submittedName>
        <fullName evidence="5">Glycosyl transferase</fullName>
    </submittedName>
</protein>
<gene>
    <name evidence="5" type="ORF">GCM10010977_00880</name>
</gene>
<feature type="domain" description="Glycosyltransferase subfamily 4-like N-terminal" evidence="4">
    <location>
        <begin position="492"/>
        <end position="581"/>
    </location>
</feature>
<dbReference type="Proteomes" id="UP000642509">
    <property type="component" value="Unassembled WGS sequence"/>
</dbReference>
<sequence>MNGTETAGTEAGSEPANPSGTLPPQRRVRVLLYGDVDLNIIDGSAVWLTSMARTWSLAGAQVDVQLKAVEDRTLLSGELRNMPGVTVWPAHPPQGRRALEPVPAADALQKLDGQDPYDVVMVRGIRICRQIARRGAFAGRLWSYVTEFGYPQDASDADADADAGAGAGAERWQQLGEIAAASRLMLAQTEQARAVLEAMVPAAAGQTVVLSPMVPDAIGPSTTRVAAVTPAASAGPVASTAPPAAPGTGEPVRLVYTGKFARRWRTDQMPEIVEGLRAGGVAAELTMVGDKVQHDPEHPDWAEHMRAVMDAPRPDVAWLGALDRTAALDAAAGADITLGWRDEELDLSLELSTKVLESCALGVPPLVNRTAAHEELLGVDYPLFVDGAADGPRQIARTIAAVRDQLPQLSARVLAVAEPFRMTARAETLKTWLARIGLPGPAQSRRSRPVRVVVAGHDLKFAGELVDLLTDHPDVDLRLDHWSSLHHHDEAASRDLVDWADVVMCEWAGPNAVWYARHKKAGQRLVVRLHMFELRGRWLSELASDAVDRFVTVSEHYRDLVVEHLGLAAERVSVIPNAVSLADLDRPGLPGRQHRLGLVGIVPLRKRLDRAVDLLRELHRTDPRYTLHLRGRMPWEYPHEWRKPVQREAYMDLFARLGADPVRHAVAFEPFGADMAGWLRKIGWVLSPSTVESFHLAPAEGMASGALPVLWDRPGARDIFGDEFVVQDTAAAARLILETDADDDARAARQRTARERVAGFDERTVTAAWQQVLLSGL</sequence>
<feature type="region of interest" description="Disordered" evidence="3">
    <location>
        <begin position="1"/>
        <end position="24"/>
    </location>
</feature>
<dbReference type="EMBL" id="BMLQ01000001">
    <property type="protein sequence ID" value="GGO39726.1"/>
    <property type="molecule type" value="Genomic_DNA"/>
</dbReference>
<dbReference type="RefSeq" id="WP_188803163.1">
    <property type="nucleotide sequence ID" value="NZ_BAAAOU010000003.1"/>
</dbReference>
<dbReference type="InterPro" id="IPR028098">
    <property type="entry name" value="Glyco_trans_4-like_N"/>
</dbReference>
<reference evidence="6" key="1">
    <citation type="journal article" date="2019" name="Int. J. Syst. Evol. Microbiol.">
        <title>The Global Catalogue of Microorganisms (GCM) 10K type strain sequencing project: providing services to taxonomists for standard genome sequencing and annotation.</title>
        <authorList>
            <consortium name="The Broad Institute Genomics Platform"/>
            <consortium name="The Broad Institute Genome Sequencing Center for Infectious Disease"/>
            <person name="Wu L."/>
            <person name="Ma J."/>
        </authorList>
    </citation>
    <scope>NUCLEOTIDE SEQUENCE [LARGE SCALE GENOMIC DNA]</scope>
    <source>
        <strain evidence="6">CGMCC 1.7064</strain>
    </source>
</reference>
<evidence type="ECO:0000313" key="5">
    <source>
        <dbReference type="EMBL" id="GGO39726.1"/>
    </source>
</evidence>
<dbReference type="GO" id="GO:0016740">
    <property type="term" value="F:transferase activity"/>
    <property type="evidence" value="ECO:0007669"/>
    <property type="project" value="UniProtKB-KW"/>
</dbReference>
<keyword evidence="1" id="KW-0328">Glycosyltransferase</keyword>
<evidence type="ECO:0000256" key="1">
    <source>
        <dbReference type="ARBA" id="ARBA00022676"/>
    </source>
</evidence>
<dbReference type="SUPFAM" id="SSF53756">
    <property type="entry name" value="UDP-Glycosyltransferase/glycogen phosphorylase"/>
    <property type="match status" value="2"/>
</dbReference>
<evidence type="ECO:0000256" key="2">
    <source>
        <dbReference type="ARBA" id="ARBA00022679"/>
    </source>
</evidence>
<dbReference type="PANTHER" id="PTHR12526:SF510">
    <property type="entry name" value="D-INOSITOL 3-PHOSPHATE GLYCOSYLTRANSFERASE"/>
    <property type="match status" value="1"/>
</dbReference>
<evidence type="ECO:0000313" key="6">
    <source>
        <dbReference type="Proteomes" id="UP000642509"/>
    </source>
</evidence>
<organism evidence="5 6">
    <name type="scientific">Citricoccus zhacaiensis</name>
    <dbReference type="NCBI Taxonomy" id="489142"/>
    <lineage>
        <taxon>Bacteria</taxon>
        <taxon>Bacillati</taxon>
        <taxon>Actinomycetota</taxon>
        <taxon>Actinomycetes</taxon>
        <taxon>Micrococcales</taxon>
        <taxon>Micrococcaceae</taxon>
        <taxon>Citricoccus</taxon>
    </lineage>
</organism>